<dbReference type="PANTHER" id="PTHR33047">
    <property type="entry name" value="PROTEIN TAR1"/>
    <property type="match status" value="1"/>
</dbReference>
<feature type="region of interest" description="Disordered" evidence="1">
    <location>
        <begin position="1541"/>
        <end position="1564"/>
    </location>
</feature>
<proteinExistence type="predicted"/>
<feature type="compositionally biased region" description="Polar residues" evidence="1">
    <location>
        <begin position="1294"/>
        <end position="1310"/>
    </location>
</feature>
<evidence type="ECO:0008006" key="4">
    <source>
        <dbReference type="Google" id="ProtNLM"/>
    </source>
</evidence>
<gene>
    <name evidence="2" type="ORF">SASPL_127191</name>
</gene>
<reference evidence="2" key="2">
    <citation type="submission" date="2020-08" db="EMBL/GenBank/DDBJ databases">
        <title>Plant Genome Project.</title>
        <authorList>
            <person name="Zhang R.-G."/>
        </authorList>
    </citation>
    <scope>NUCLEOTIDE SEQUENCE</scope>
    <source>
        <strain evidence="2">Huo1</strain>
        <tissue evidence="2">Leaf</tissue>
    </source>
</reference>
<feature type="compositionally biased region" description="Polar residues" evidence="1">
    <location>
        <begin position="1476"/>
        <end position="1486"/>
    </location>
</feature>
<dbReference type="PANTHER" id="PTHR33047:SF8">
    <property type="entry name" value="REGULATOR OF RDNA TRANSCRIPTION PROTEIN 15"/>
    <property type="match status" value="1"/>
</dbReference>
<evidence type="ECO:0000313" key="3">
    <source>
        <dbReference type="Proteomes" id="UP000298416"/>
    </source>
</evidence>
<comment type="caution">
    <text evidence="2">The sequence shown here is derived from an EMBL/GenBank/DDBJ whole genome shotgun (WGS) entry which is preliminary data.</text>
</comment>
<feature type="region of interest" description="Disordered" evidence="1">
    <location>
        <begin position="175"/>
        <end position="240"/>
    </location>
</feature>
<evidence type="ECO:0000256" key="1">
    <source>
        <dbReference type="SAM" id="MobiDB-lite"/>
    </source>
</evidence>
<accession>A0A8X8XH20</accession>
<evidence type="ECO:0000313" key="2">
    <source>
        <dbReference type="EMBL" id="KAG6414465.1"/>
    </source>
</evidence>
<keyword evidence="3" id="KW-1185">Reference proteome</keyword>
<feature type="region of interest" description="Disordered" evidence="1">
    <location>
        <begin position="1287"/>
        <end position="1323"/>
    </location>
</feature>
<name>A0A8X8XH20_SALSN</name>
<feature type="region of interest" description="Disordered" evidence="1">
    <location>
        <begin position="74"/>
        <end position="101"/>
    </location>
</feature>
<sequence>MNAWLPQASYPCGNFSDTSSFKFRRSKGSLGHAFTVRIRTGNQNQTSFYPSVLQEISVLVELILGHLRYLLTDVPPQPNSPPDNVFRPDRPTEASLGSKKRGDAPLPIHGISKITLKVVVFHFRLSAPTYPTPLKSFHKVGLESSSTGSSFPADSAKPVPLAVVSLDSRQGHRIPLVRTSSELTVRCPGKAPEGAVPSPSPGRHATTRSRRVSSSSSSPAADGFGNGTPVPSPQSQSFSRSYGSILPTSLAYIVPSTRGCSPWRPDAVMSMTGRGRHSVLRIFKGRRGRTGHHATCGALPAAGPYLRLSRFQDERFARQYRCGPPPEFPLASPRSGIVHHLSGPDRYAHSNPSQKIKVGRRCTPRGGSRLSASLRLTGQHREHAVAEARTRRALSATIAATAFHEHINCPGFGRRRNPRWSVPRVDRRTGSRRSTSDRDTSPAPIRFPPDNFKHSLTLFSKSFSSFPRGTCSLSVSRPYLALDGIYRPIGAAFPNNPTRRQRLVMRQVPGTTGLSPSPAPLSRGLEPGPSLRTLLQTTIRTAWPPDSQVGLFPVRSPLLRESLNDTATRRRKRLSVQPPLVVTRVAEVYHLGQPYAEANGRPISAPRPGYRRRVGGDAMRDAQADVPSAKWLRAQLAFKDSMVHGILQFTPSINNDPSAGSPTETLLRLLLPLNDKLFVFHKSKNFTSDYEIRMPTAVPVNHYSDPEGQLTAPEARPGQLRPGAHRRQKGRDDRCTPINQNACLWSSEAVGLVPTSCTVPERSSITLRVVNPNASDGERVRTGKPKSDEQTLIPTIEEAWRRRRRCPSRDPTCPYTPNTTHAPPRTLCLRKYDSTSQPTMHGIYSSAAQTNDPKHAPLDTFSTHMGKTNLSHDGLNPAHVPYWWVNNPTLGEFCFTMIGRADIEGSKSNVAMNAWLPQASYPCGNFSDTSSFKFRRSKGSLGHAFTVRIRTGNQNQTSFYPSVLHEISVLVELILGHLRYLLTDVPPQPNSPPDNVFRPDRPTEASLGSKKRGDAPLPIHGISKITLKVVVFHFRLSAPTYPTPLKSFHKVGLESSSTGSSFPADSAKPVPLAVVSLDSRQGHRIPFVRTSSELTVRCPGKAPEGAVPNPSPGRHATTRSRRVSSSSSSPAADGFGTGTPVPSPQSQSFSRSYGSILPTSLAYIVPSTRGCSPWRPDAVMSTTGRGRHSVLRIFKGRRGRTGHHATCGALPAAGPYFRLSRFQDPHRRPLRPGSRPGFCSDRRALLLIGAWLLPRRPGIGRALQRHPFSGLVDSAVSLRASTRVSSGFAPLRHSSPSFGSRQGPGTTGLSPSPAPLSRGLEPGPSLRTLLQTTIRTAWPPDSQVGLFPVRSPLLRESFRTPRRTGGQYPLPALAIGVGWGATRCVTPRQTCPRPNGFGRNLRSKTRWFTGFCNSHQVSHFATFFINARAEISVAESRYDICKTSGRPHTVRERGAGVGRFVKYSLAHSAPGFVSQHGVTRGSTPAGETSAGRGSPPSHAAGVKHVFAVCFAGIDNDPSAGSPTETLLRLLLPLNDKVQWTSRDVAGGEPPTSPRSEHFTGPFNR</sequence>
<dbReference type="EMBL" id="PNBA02000009">
    <property type="protein sequence ID" value="KAG6414465.1"/>
    <property type="molecule type" value="Genomic_DNA"/>
</dbReference>
<feature type="region of interest" description="Disordered" evidence="1">
    <location>
        <begin position="1474"/>
        <end position="1497"/>
    </location>
</feature>
<feature type="compositionally biased region" description="Basic and acidic residues" evidence="1">
    <location>
        <begin position="424"/>
        <end position="440"/>
    </location>
</feature>
<feature type="region of interest" description="Disordered" evidence="1">
    <location>
        <begin position="414"/>
        <end position="447"/>
    </location>
</feature>
<feature type="region of interest" description="Disordered" evidence="1">
    <location>
        <begin position="986"/>
        <end position="1013"/>
    </location>
</feature>
<dbReference type="Proteomes" id="UP000298416">
    <property type="component" value="Unassembled WGS sequence"/>
</dbReference>
<reference evidence="2" key="1">
    <citation type="submission" date="2018-01" db="EMBL/GenBank/DDBJ databases">
        <authorList>
            <person name="Mao J.F."/>
        </authorList>
    </citation>
    <scope>NUCLEOTIDE SEQUENCE</scope>
    <source>
        <strain evidence="2">Huo1</strain>
        <tissue evidence="2">Leaf</tissue>
    </source>
</reference>
<dbReference type="InterPro" id="IPR052997">
    <property type="entry name" value="RRT15-like"/>
</dbReference>
<feature type="region of interest" description="Disordered" evidence="1">
    <location>
        <begin position="706"/>
        <end position="733"/>
    </location>
</feature>
<feature type="region of interest" description="Disordered" evidence="1">
    <location>
        <begin position="1096"/>
        <end position="1150"/>
    </location>
</feature>
<protein>
    <recommendedName>
        <fullName evidence="4">Regulator of rDNA transcription protein 15</fullName>
    </recommendedName>
</protein>
<feature type="region of interest" description="Disordered" evidence="1">
    <location>
        <begin position="347"/>
        <end position="370"/>
    </location>
</feature>
<organism evidence="2">
    <name type="scientific">Salvia splendens</name>
    <name type="common">Scarlet sage</name>
    <dbReference type="NCBI Taxonomy" id="180675"/>
    <lineage>
        <taxon>Eukaryota</taxon>
        <taxon>Viridiplantae</taxon>
        <taxon>Streptophyta</taxon>
        <taxon>Embryophyta</taxon>
        <taxon>Tracheophyta</taxon>
        <taxon>Spermatophyta</taxon>
        <taxon>Magnoliopsida</taxon>
        <taxon>eudicotyledons</taxon>
        <taxon>Gunneridae</taxon>
        <taxon>Pentapetalae</taxon>
        <taxon>asterids</taxon>
        <taxon>lamiids</taxon>
        <taxon>Lamiales</taxon>
        <taxon>Lamiaceae</taxon>
        <taxon>Nepetoideae</taxon>
        <taxon>Mentheae</taxon>
        <taxon>Salviinae</taxon>
        <taxon>Salvia</taxon>
        <taxon>Salvia subgen. Calosphace</taxon>
        <taxon>core Calosphace</taxon>
    </lineage>
</organism>